<dbReference type="PANTHER" id="PTHR48106">
    <property type="entry name" value="QUINONE OXIDOREDUCTASE PIG3-RELATED"/>
    <property type="match status" value="1"/>
</dbReference>
<dbReference type="Proteomes" id="UP000184363">
    <property type="component" value="Unassembled WGS sequence"/>
</dbReference>
<dbReference type="AlphaFoldDB" id="A0A1M6NF54"/>
<keyword evidence="5" id="KW-1185">Reference proteome</keyword>
<dbReference type="Pfam" id="PF00107">
    <property type="entry name" value="ADH_zinc_N"/>
    <property type="match status" value="1"/>
</dbReference>
<dbReference type="InterPro" id="IPR013149">
    <property type="entry name" value="ADH-like_C"/>
</dbReference>
<dbReference type="EMBL" id="FRAP01000001">
    <property type="protein sequence ID" value="SHJ94206.1"/>
    <property type="molecule type" value="Genomic_DNA"/>
</dbReference>
<dbReference type="RefSeq" id="WP_073454909.1">
    <property type="nucleotide sequence ID" value="NZ_FRAP01000001.1"/>
</dbReference>
<dbReference type="GO" id="GO:0008270">
    <property type="term" value="F:zinc ion binding"/>
    <property type="evidence" value="ECO:0007669"/>
    <property type="project" value="InterPro"/>
</dbReference>
<protein>
    <submittedName>
        <fullName evidence="4">NADPH2:quinone reductase</fullName>
    </submittedName>
</protein>
<dbReference type="PROSITE" id="PS01162">
    <property type="entry name" value="QOR_ZETA_CRYSTAL"/>
    <property type="match status" value="1"/>
</dbReference>
<dbReference type="InterPro" id="IPR002364">
    <property type="entry name" value="Quin_OxRdtase/zeta-crystal_CS"/>
</dbReference>
<dbReference type="PANTHER" id="PTHR48106:SF13">
    <property type="entry name" value="QUINONE OXIDOREDUCTASE-RELATED"/>
    <property type="match status" value="1"/>
</dbReference>
<dbReference type="SMART" id="SM00829">
    <property type="entry name" value="PKS_ER"/>
    <property type="match status" value="1"/>
</dbReference>
<dbReference type="SUPFAM" id="SSF51735">
    <property type="entry name" value="NAD(P)-binding Rossmann-fold domains"/>
    <property type="match status" value="1"/>
</dbReference>
<dbReference type="InterPro" id="IPR020843">
    <property type="entry name" value="ER"/>
</dbReference>
<dbReference type="GO" id="GO:0035925">
    <property type="term" value="F:mRNA 3'-UTR AU-rich region binding"/>
    <property type="evidence" value="ECO:0007669"/>
    <property type="project" value="TreeGrafter"/>
</dbReference>
<proteinExistence type="predicted"/>
<name>A0A1M6NF54_PSETH</name>
<dbReference type="Pfam" id="PF08240">
    <property type="entry name" value="ADH_N"/>
    <property type="match status" value="1"/>
</dbReference>
<organism evidence="4 5">
    <name type="scientific">Pseudonocardia thermophila</name>
    <dbReference type="NCBI Taxonomy" id="1848"/>
    <lineage>
        <taxon>Bacteria</taxon>
        <taxon>Bacillati</taxon>
        <taxon>Actinomycetota</taxon>
        <taxon>Actinomycetes</taxon>
        <taxon>Pseudonocardiales</taxon>
        <taxon>Pseudonocardiaceae</taxon>
        <taxon>Pseudonocardia</taxon>
    </lineage>
</organism>
<dbReference type="STRING" id="1848.SAMN05443637_101214"/>
<accession>A0A1M6NF54</accession>
<evidence type="ECO:0000256" key="2">
    <source>
        <dbReference type="ARBA" id="ARBA00023002"/>
    </source>
</evidence>
<dbReference type="SUPFAM" id="SSF50129">
    <property type="entry name" value="GroES-like"/>
    <property type="match status" value="1"/>
</dbReference>
<evidence type="ECO:0000256" key="1">
    <source>
        <dbReference type="ARBA" id="ARBA00022857"/>
    </source>
</evidence>
<dbReference type="GO" id="GO:0005829">
    <property type="term" value="C:cytosol"/>
    <property type="evidence" value="ECO:0007669"/>
    <property type="project" value="TreeGrafter"/>
</dbReference>
<sequence>MRAIVQKQLGGPEVLELAETADPEPGPGQVRIAVAAAGVHVLDTALRRGDPPFPPPELPYVPGREVAGTVDAAGPDVDPSWIGRSVVAHLGAGGSGGYASLAVAAAESLHPLPDGLTPAAAVTMIGTGRTAQLLLDGAALTDDDVVLVTAAAGGLGTLLVQAARHAGARVVGLAGGPAKTERVAALGAQTVDYRAPGWQDRLRTVAEGATVAFDGVGGEVGRAVLTALRPGGRALVYGFSSGDEDWFTESRALRSDITFPPALDKRPTGAALRDLETRALAAAADGTLVPEVTTFPLAEAAAAHRALESRATVGKVVLVP</sequence>
<keyword evidence="2" id="KW-0560">Oxidoreductase</keyword>
<gene>
    <name evidence="4" type="ORF">SAMN05443637_101214</name>
</gene>
<dbReference type="Gene3D" id="3.40.50.720">
    <property type="entry name" value="NAD(P)-binding Rossmann-like Domain"/>
    <property type="match status" value="1"/>
</dbReference>
<dbReference type="InterPro" id="IPR013154">
    <property type="entry name" value="ADH-like_N"/>
</dbReference>
<evidence type="ECO:0000313" key="5">
    <source>
        <dbReference type="Proteomes" id="UP000184363"/>
    </source>
</evidence>
<feature type="domain" description="Enoyl reductase (ER)" evidence="3">
    <location>
        <begin position="10"/>
        <end position="318"/>
    </location>
</feature>
<dbReference type="GO" id="GO:0003960">
    <property type="term" value="F:quinone reductase (NADPH) activity"/>
    <property type="evidence" value="ECO:0007669"/>
    <property type="project" value="TreeGrafter"/>
</dbReference>
<dbReference type="InterPro" id="IPR036291">
    <property type="entry name" value="NAD(P)-bd_dom_sf"/>
</dbReference>
<dbReference type="OrthoDB" id="5195079at2"/>
<evidence type="ECO:0000313" key="4">
    <source>
        <dbReference type="EMBL" id="SHJ94206.1"/>
    </source>
</evidence>
<dbReference type="InterPro" id="IPR011032">
    <property type="entry name" value="GroES-like_sf"/>
</dbReference>
<evidence type="ECO:0000259" key="3">
    <source>
        <dbReference type="SMART" id="SM00829"/>
    </source>
</evidence>
<dbReference type="Gene3D" id="3.90.180.10">
    <property type="entry name" value="Medium-chain alcohol dehydrogenases, catalytic domain"/>
    <property type="match status" value="1"/>
</dbReference>
<keyword evidence="1" id="KW-0521">NADP</keyword>
<dbReference type="GO" id="GO:0070402">
    <property type="term" value="F:NADPH binding"/>
    <property type="evidence" value="ECO:0007669"/>
    <property type="project" value="TreeGrafter"/>
</dbReference>
<reference evidence="4 5" key="1">
    <citation type="submission" date="2016-11" db="EMBL/GenBank/DDBJ databases">
        <authorList>
            <person name="Jaros S."/>
            <person name="Januszkiewicz K."/>
            <person name="Wedrychowicz H."/>
        </authorList>
    </citation>
    <scope>NUCLEOTIDE SEQUENCE [LARGE SCALE GENOMIC DNA]</scope>
    <source>
        <strain evidence="4 5">DSM 43832</strain>
    </source>
</reference>